<gene>
    <name evidence="1" type="ORF">SAMN05216333_11189</name>
</gene>
<keyword evidence="2" id="KW-1185">Reference proteome</keyword>
<proteinExistence type="predicted"/>
<dbReference type="InterPro" id="IPR011486">
    <property type="entry name" value="BBP2"/>
</dbReference>
<dbReference type="Proteomes" id="UP000198814">
    <property type="component" value="Unassembled WGS sequence"/>
</dbReference>
<accession>A0A1H8QDT0</accession>
<dbReference type="AlphaFoldDB" id="A0A1H8QDT0"/>
<dbReference type="EMBL" id="FODO01000011">
    <property type="protein sequence ID" value="SEO52161.1"/>
    <property type="molecule type" value="Genomic_DNA"/>
</dbReference>
<sequence>MKYSKWLLLAATSIMFQFIASPVPLYASNLSNLKNFIKDSRVEVGGWVNGGATFNPSQSDGFNGPVAFADQANRFQLNQFNTFIQRQVVSETHKWDFGGRFDFLFGTDAVFTQAFGVPAFDVNTGEALKRSNWDLGLCCASTKTYGIALPQAYLEAHVPIGTKGINIRAGHFYSPTGFETIPAPDNFFYTRAYSFNAGEPFTHTGLQANYIVDKNWSIMGSAVTGSATGGWDGGWDKQLGNWSGIAGFTWKSDNQATSFNATGTYGETSTHSSESWGMFNLVLQHKINPKTLLVLHHVHGFADGVLLNNLKYANVVKDAQWMGLVTHLYYDLTENLSIGFRGEWFRDRDGFRNPSPFRVAAATNIVNGVPVSYAGNINNVTVAPADYYAATVGMNWKAAKTLKIRWDHLKKLTIRPNIRYDSVDAYRTVAYKPFAGHKDQILFSLDFVLPF</sequence>
<dbReference type="Pfam" id="PF07642">
    <property type="entry name" value="BBP2"/>
    <property type="match status" value="1"/>
</dbReference>
<reference evidence="2" key="1">
    <citation type="submission" date="2016-10" db="EMBL/GenBank/DDBJ databases">
        <authorList>
            <person name="Varghese N."/>
            <person name="Submissions S."/>
        </authorList>
    </citation>
    <scope>NUCLEOTIDE SEQUENCE [LARGE SCALE GENOMIC DNA]</scope>
    <source>
        <strain evidence="2">Nm76</strain>
    </source>
</reference>
<evidence type="ECO:0000313" key="2">
    <source>
        <dbReference type="Proteomes" id="UP000198814"/>
    </source>
</evidence>
<dbReference type="STRING" id="42354.SAMN05216333_11189"/>
<name>A0A1H8QDT0_9PROT</name>
<dbReference type="OrthoDB" id="9775763at2"/>
<organism evidence="1 2">
    <name type="scientific">Nitrosomonas oligotropha</name>
    <dbReference type="NCBI Taxonomy" id="42354"/>
    <lineage>
        <taxon>Bacteria</taxon>
        <taxon>Pseudomonadati</taxon>
        <taxon>Pseudomonadota</taxon>
        <taxon>Betaproteobacteria</taxon>
        <taxon>Nitrosomonadales</taxon>
        <taxon>Nitrosomonadaceae</taxon>
        <taxon>Nitrosomonas</taxon>
    </lineage>
</organism>
<protein>
    <submittedName>
        <fullName evidence="1">Putative beta-barrel porin-2, OmpL-like. bbp2</fullName>
    </submittedName>
</protein>
<evidence type="ECO:0000313" key="1">
    <source>
        <dbReference type="EMBL" id="SEO52161.1"/>
    </source>
</evidence>